<dbReference type="HOGENOM" id="CLU_661276_0_0_1"/>
<sequence>MRLLCPSAAAGAHVSCCPGLHSFTARASNLAVPRTRANVCGWRMEGESRRGFDLIGGRDWDLLSLRQFRREARLRYASLNQSEPLRILLFALLTVFSASASALAEALDSSLSDPEKATSLVVSVASFLLFLRERGRRTAQLVRFDRESMASDLSAAFEDPLTGSRKSLKLRDLREKLRVLVVYGDAETLKAVLKEAAVYRRRLLQSQVALVAASSDGSSRKDWEVPKSARGGWLWEATEKQAERDGRQRRLADLNCRASSGGGAWFALNKKGRSRASGLGAPRFDELLGSRLPPTELSEQDAPFFTELDESVAAAQGRFYDVSLPQGGNEVTSEQALTNGKLEEMRALFSEELSEDVSEFVNLGGRLDPWDSQLREGSRPQGMKISSRDVTVADDGLEAWTTCLEQPAGGFGTLLATQRWKRKESGGADAQWTLVAHRTIPFSLNAGAMAILRCDCRGCVAGLRTLDKQGPLDMPNPASD</sequence>
<evidence type="ECO:0000313" key="3">
    <source>
        <dbReference type="Proteomes" id="UP000011087"/>
    </source>
</evidence>
<dbReference type="OMA" id="RWLAWPT"/>
<evidence type="ECO:0000313" key="1">
    <source>
        <dbReference type="EMBL" id="EKX47698.1"/>
    </source>
</evidence>
<dbReference type="AlphaFoldDB" id="L1JGP7"/>
<dbReference type="GeneID" id="17304314"/>
<dbReference type="OrthoDB" id="5130at2759"/>
<dbReference type="EnsemblProtists" id="EKX47698">
    <property type="protein sequence ID" value="EKX47698"/>
    <property type="gene ID" value="GUITHDRAFT_106687"/>
</dbReference>
<accession>L1JGP7</accession>
<dbReference type="Proteomes" id="UP000011087">
    <property type="component" value="Unassembled WGS sequence"/>
</dbReference>
<dbReference type="SUPFAM" id="SSF54427">
    <property type="entry name" value="NTF2-like"/>
    <property type="match status" value="1"/>
</dbReference>
<protein>
    <submittedName>
        <fullName evidence="1 2">Uncharacterized protein</fullName>
    </submittedName>
</protein>
<dbReference type="EMBL" id="JH992989">
    <property type="protein sequence ID" value="EKX47698.1"/>
    <property type="molecule type" value="Genomic_DNA"/>
</dbReference>
<proteinExistence type="predicted"/>
<dbReference type="RefSeq" id="XP_005834678.1">
    <property type="nucleotide sequence ID" value="XM_005834621.1"/>
</dbReference>
<dbReference type="InterPro" id="IPR032710">
    <property type="entry name" value="NTF2-like_dom_sf"/>
</dbReference>
<organism evidence="1">
    <name type="scientific">Guillardia theta (strain CCMP2712)</name>
    <name type="common">Cryptophyte</name>
    <dbReference type="NCBI Taxonomy" id="905079"/>
    <lineage>
        <taxon>Eukaryota</taxon>
        <taxon>Cryptophyceae</taxon>
        <taxon>Pyrenomonadales</taxon>
        <taxon>Geminigeraceae</taxon>
        <taxon>Guillardia</taxon>
    </lineage>
</organism>
<name>L1JGP7_GUITC</name>
<gene>
    <name evidence="1" type="ORF">GUITHDRAFT_106687</name>
</gene>
<dbReference type="PaxDb" id="55529-EKX47698"/>
<reference evidence="1 3" key="1">
    <citation type="journal article" date="2012" name="Nature">
        <title>Algal genomes reveal evolutionary mosaicism and the fate of nucleomorphs.</title>
        <authorList>
            <consortium name="DOE Joint Genome Institute"/>
            <person name="Curtis B.A."/>
            <person name="Tanifuji G."/>
            <person name="Burki F."/>
            <person name="Gruber A."/>
            <person name="Irimia M."/>
            <person name="Maruyama S."/>
            <person name="Arias M.C."/>
            <person name="Ball S.G."/>
            <person name="Gile G.H."/>
            <person name="Hirakawa Y."/>
            <person name="Hopkins J.F."/>
            <person name="Kuo A."/>
            <person name="Rensing S.A."/>
            <person name="Schmutz J."/>
            <person name="Symeonidi A."/>
            <person name="Elias M."/>
            <person name="Eveleigh R.J."/>
            <person name="Herman E.K."/>
            <person name="Klute M.J."/>
            <person name="Nakayama T."/>
            <person name="Obornik M."/>
            <person name="Reyes-Prieto A."/>
            <person name="Armbrust E.V."/>
            <person name="Aves S.J."/>
            <person name="Beiko R.G."/>
            <person name="Coutinho P."/>
            <person name="Dacks J.B."/>
            <person name="Durnford D.G."/>
            <person name="Fast N.M."/>
            <person name="Green B.R."/>
            <person name="Grisdale C.J."/>
            <person name="Hempel F."/>
            <person name="Henrissat B."/>
            <person name="Hoppner M.P."/>
            <person name="Ishida K."/>
            <person name="Kim E."/>
            <person name="Koreny L."/>
            <person name="Kroth P.G."/>
            <person name="Liu Y."/>
            <person name="Malik S.B."/>
            <person name="Maier U.G."/>
            <person name="McRose D."/>
            <person name="Mock T."/>
            <person name="Neilson J.A."/>
            <person name="Onodera N.T."/>
            <person name="Poole A.M."/>
            <person name="Pritham E.J."/>
            <person name="Richards T.A."/>
            <person name="Rocap G."/>
            <person name="Roy S.W."/>
            <person name="Sarai C."/>
            <person name="Schaack S."/>
            <person name="Shirato S."/>
            <person name="Slamovits C.H."/>
            <person name="Spencer D.F."/>
            <person name="Suzuki S."/>
            <person name="Worden A.Z."/>
            <person name="Zauner S."/>
            <person name="Barry K."/>
            <person name="Bell C."/>
            <person name="Bharti A.K."/>
            <person name="Crow J.A."/>
            <person name="Grimwood J."/>
            <person name="Kramer R."/>
            <person name="Lindquist E."/>
            <person name="Lucas S."/>
            <person name="Salamov A."/>
            <person name="McFadden G.I."/>
            <person name="Lane C.E."/>
            <person name="Keeling P.J."/>
            <person name="Gray M.W."/>
            <person name="Grigoriev I.V."/>
            <person name="Archibald J.M."/>
        </authorList>
    </citation>
    <scope>NUCLEOTIDE SEQUENCE</scope>
    <source>
        <strain evidence="1 3">CCMP2712</strain>
    </source>
</reference>
<evidence type="ECO:0000313" key="2">
    <source>
        <dbReference type="EnsemblProtists" id="EKX47698"/>
    </source>
</evidence>
<dbReference type="Gene3D" id="3.10.450.50">
    <property type="match status" value="1"/>
</dbReference>
<dbReference type="eggNOG" id="ENOG502RZQG">
    <property type="taxonomic scope" value="Eukaryota"/>
</dbReference>
<reference evidence="3" key="2">
    <citation type="submission" date="2012-11" db="EMBL/GenBank/DDBJ databases">
        <authorList>
            <person name="Kuo A."/>
            <person name="Curtis B.A."/>
            <person name="Tanifuji G."/>
            <person name="Burki F."/>
            <person name="Gruber A."/>
            <person name="Irimia M."/>
            <person name="Maruyama S."/>
            <person name="Arias M.C."/>
            <person name="Ball S.G."/>
            <person name="Gile G.H."/>
            <person name="Hirakawa Y."/>
            <person name="Hopkins J.F."/>
            <person name="Rensing S.A."/>
            <person name="Schmutz J."/>
            <person name="Symeonidi A."/>
            <person name="Elias M."/>
            <person name="Eveleigh R.J."/>
            <person name="Herman E.K."/>
            <person name="Klute M.J."/>
            <person name="Nakayama T."/>
            <person name="Obornik M."/>
            <person name="Reyes-Prieto A."/>
            <person name="Armbrust E.V."/>
            <person name="Aves S.J."/>
            <person name="Beiko R.G."/>
            <person name="Coutinho P."/>
            <person name="Dacks J.B."/>
            <person name="Durnford D.G."/>
            <person name="Fast N.M."/>
            <person name="Green B.R."/>
            <person name="Grisdale C."/>
            <person name="Hempe F."/>
            <person name="Henrissat B."/>
            <person name="Hoppner M.P."/>
            <person name="Ishida K.-I."/>
            <person name="Kim E."/>
            <person name="Koreny L."/>
            <person name="Kroth P.G."/>
            <person name="Liu Y."/>
            <person name="Malik S.-B."/>
            <person name="Maier U.G."/>
            <person name="McRose D."/>
            <person name="Mock T."/>
            <person name="Neilson J.A."/>
            <person name="Onodera N.T."/>
            <person name="Poole A.M."/>
            <person name="Pritham E.J."/>
            <person name="Richards T.A."/>
            <person name="Rocap G."/>
            <person name="Roy S.W."/>
            <person name="Sarai C."/>
            <person name="Schaack S."/>
            <person name="Shirato S."/>
            <person name="Slamovits C.H."/>
            <person name="Spencer D.F."/>
            <person name="Suzuki S."/>
            <person name="Worden A.Z."/>
            <person name="Zauner S."/>
            <person name="Barry K."/>
            <person name="Bell C."/>
            <person name="Bharti A.K."/>
            <person name="Crow J.A."/>
            <person name="Grimwood J."/>
            <person name="Kramer R."/>
            <person name="Lindquist E."/>
            <person name="Lucas S."/>
            <person name="Salamov A."/>
            <person name="McFadden G.I."/>
            <person name="Lane C.E."/>
            <person name="Keeling P.J."/>
            <person name="Gray M.W."/>
            <person name="Grigoriev I.V."/>
            <person name="Archibald J.M."/>
        </authorList>
    </citation>
    <scope>NUCLEOTIDE SEQUENCE</scope>
    <source>
        <strain evidence="3">CCMP2712</strain>
    </source>
</reference>
<reference evidence="2" key="3">
    <citation type="submission" date="2015-06" db="UniProtKB">
        <authorList>
            <consortium name="EnsemblProtists"/>
        </authorList>
    </citation>
    <scope>IDENTIFICATION</scope>
</reference>
<keyword evidence="3" id="KW-1185">Reference proteome</keyword>
<dbReference type="KEGG" id="gtt:GUITHDRAFT_106687"/>